<keyword evidence="3 12" id="KW-0812">Transmembrane</keyword>
<dbReference type="EC" id="1.17.99.9" evidence="12"/>
<keyword evidence="6 12" id="KW-0560">Oxidoreductase</keyword>
<comment type="subunit">
    <text evidence="12">Interacts with CtaB.</text>
</comment>
<feature type="transmembrane region" description="Helical" evidence="12">
    <location>
        <begin position="275"/>
        <end position="292"/>
    </location>
</feature>
<dbReference type="EMBL" id="CP017315">
    <property type="protein sequence ID" value="AQS41468.1"/>
    <property type="molecule type" value="Genomic_DNA"/>
</dbReference>
<evidence type="ECO:0000313" key="14">
    <source>
        <dbReference type="Proteomes" id="UP000188912"/>
    </source>
</evidence>
<feature type="binding site" description="axial binding residue" evidence="12">
    <location>
        <position position="273"/>
    </location>
    <ligand>
        <name>heme</name>
        <dbReference type="ChEBI" id="CHEBI:30413"/>
    </ligand>
    <ligandPart>
        <name>Fe</name>
        <dbReference type="ChEBI" id="CHEBI:18248"/>
    </ligandPart>
</feature>
<reference evidence="13 14" key="1">
    <citation type="journal article" date="2010" name="Science">
        <title>Genomic comparison of the ants Camponotus floridanus and Harpegnathos saltator.</title>
        <authorList>
            <person name="Bonasio R."/>
            <person name="Zhang G."/>
            <person name="Ye C."/>
            <person name="Mutti N.S."/>
            <person name="Fang X."/>
            <person name="Qin N."/>
            <person name="Donahue G."/>
            <person name="Yang P."/>
            <person name="Li Q."/>
            <person name="Li C."/>
            <person name="Zhang P."/>
            <person name="Huang Z."/>
            <person name="Berger S.L."/>
            <person name="Reinberg D."/>
            <person name="Wang J."/>
            <person name="Liebig J."/>
        </authorList>
    </citation>
    <scope>NUCLEOTIDE SEQUENCE [LARGE SCALE GENOMIC DNA]</scope>
    <source>
        <strain evidence="13 14">Hsal</strain>
    </source>
</reference>
<keyword evidence="4 12" id="KW-0479">Metal-binding</keyword>
<keyword evidence="8 12" id="KW-0350">Heme biosynthesis</keyword>
<evidence type="ECO:0000256" key="2">
    <source>
        <dbReference type="ARBA" id="ARBA00004141"/>
    </source>
</evidence>
<dbReference type="GO" id="GO:0120547">
    <property type="term" value="F:heme A synthase activity"/>
    <property type="evidence" value="ECO:0007669"/>
    <property type="project" value="UniProtKB-EC"/>
</dbReference>
<dbReference type="GO" id="GO:0006784">
    <property type="term" value="P:heme A biosynthetic process"/>
    <property type="evidence" value="ECO:0007669"/>
    <property type="project" value="UniProtKB-UniRule"/>
</dbReference>
<evidence type="ECO:0000256" key="8">
    <source>
        <dbReference type="ARBA" id="ARBA00023133"/>
    </source>
</evidence>
<keyword evidence="9 12" id="KW-0472">Membrane</keyword>
<dbReference type="GO" id="GO:0005886">
    <property type="term" value="C:plasma membrane"/>
    <property type="evidence" value="ECO:0007669"/>
    <property type="project" value="UniProtKB-SubCell"/>
</dbReference>
<feature type="transmembrane region" description="Helical" evidence="12">
    <location>
        <begin position="332"/>
        <end position="350"/>
    </location>
</feature>
<feature type="transmembrane region" description="Helical" evidence="12">
    <location>
        <begin position="304"/>
        <end position="326"/>
    </location>
</feature>
<evidence type="ECO:0000256" key="12">
    <source>
        <dbReference type="HAMAP-Rule" id="MF_01665"/>
    </source>
</evidence>
<evidence type="ECO:0000256" key="3">
    <source>
        <dbReference type="ARBA" id="ARBA00022692"/>
    </source>
</evidence>
<protein>
    <recommendedName>
        <fullName evidence="12">Heme A synthase</fullName>
        <shortName evidence="12">HAS</shortName>
        <ecNumber evidence="12">1.17.99.9</ecNumber>
    </recommendedName>
    <alternativeName>
        <fullName evidence="12">Cytochrome aa3-controlling protein</fullName>
    </alternativeName>
</protein>
<comment type="subcellular location">
    <subcellularLocation>
        <location evidence="12">Cell membrane</location>
        <topology evidence="12">Multi-pass membrane protein</topology>
    </subcellularLocation>
    <subcellularLocation>
        <location evidence="2">Membrane</location>
        <topology evidence="2">Multi-pass membrane protein</topology>
    </subcellularLocation>
</comment>
<keyword evidence="7 12" id="KW-0408">Iron</keyword>
<proteinExistence type="inferred from homology"/>
<dbReference type="AlphaFoldDB" id="A0A1U9JUE0"/>
<keyword evidence="5 12" id="KW-1133">Transmembrane helix</keyword>
<feature type="transmembrane region" description="Helical" evidence="12">
    <location>
        <begin position="26"/>
        <end position="46"/>
    </location>
</feature>
<evidence type="ECO:0000256" key="9">
    <source>
        <dbReference type="ARBA" id="ARBA00023136"/>
    </source>
</evidence>
<dbReference type="STRING" id="1902579.BHV28_07680"/>
<reference evidence="13 14" key="2">
    <citation type="journal article" date="2016" name="Sci. Rep.">
        <title>The genome of Rhizobiales bacteria in predatory ants reveals urease gene functions but no genes for nitrogen fixation.</title>
        <authorList>
            <person name="Neuvonen M.M."/>
            <person name="Tamarit D."/>
            <person name="Naslund K."/>
            <person name="Liebig J."/>
            <person name="Feldhaar H."/>
            <person name="Moran N.A."/>
            <person name="Guy L."/>
            <person name="Andersson S.G."/>
        </authorList>
    </citation>
    <scope>NUCLEOTIDE SEQUENCE [LARGE SCALE GENOMIC DNA]</scope>
    <source>
        <strain evidence="13 14">Hsal</strain>
    </source>
</reference>
<organism evidence="13 14">
    <name type="scientific">Candidatus Tokpelaia hoelldobleri</name>
    <dbReference type="NCBI Taxonomy" id="1902579"/>
    <lineage>
        <taxon>Bacteria</taxon>
        <taxon>Pseudomonadati</taxon>
        <taxon>Pseudomonadota</taxon>
        <taxon>Alphaproteobacteria</taxon>
        <taxon>Hyphomicrobiales</taxon>
        <taxon>Candidatus Tokpelaia</taxon>
    </lineage>
</organism>
<keyword evidence="14" id="KW-1185">Reference proteome</keyword>
<accession>A0A1U9JUE0</accession>
<comment type="similarity">
    <text evidence="12">Belongs to the COX15/CtaA family. Type 2 subfamily.</text>
</comment>
<dbReference type="PANTHER" id="PTHR23289:SF2">
    <property type="entry name" value="CYTOCHROME C OXIDASE ASSEMBLY PROTEIN COX15 HOMOLOG"/>
    <property type="match status" value="1"/>
</dbReference>
<dbReference type="KEGG" id="thd:BHV28_07680"/>
<comment type="function">
    <text evidence="12">Catalyzes the conversion of heme O to heme A by two successive hydroxylations of the methyl group at C8. The first hydroxylation forms heme I, the second hydroxylation results in an unstable dihydroxymethyl group, which spontaneously dehydrates, resulting in the formyl group of heme A.</text>
</comment>
<evidence type="ECO:0000256" key="10">
    <source>
        <dbReference type="ARBA" id="ARBA00044501"/>
    </source>
</evidence>
<keyword evidence="12" id="KW-1003">Cell membrane</keyword>
<dbReference type="Pfam" id="PF02628">
    <property type="entry name" value="COX15-CtaA"/>
    <property type="match status" value="1"/>
</dbReference>
<name>A0A1U9JUE0_9HYPH</name>
<comment type="cofactor">
    <cofactor evidence="1 12">
        <name>heme b</name>
        <dbReference type="ChEBI" id="CHEBI:60344"/>
    </cofactor>
</comment>
<comment type="catalytic activity">
    <reaction evidence="11">
        <text>Fe(II)-heme o + 2 A + H2O = Fe(II)-heme a + 2 AH2</text>
        <dbReference type="Rhea" id="RHEA:63388"/>
        <dbReference type="ChEBI" id="CHEBI:13193"/>
        <dbReference type="ChEBI" id="CHEBI:15377"/>
        <dbReference type="ChEBI" id="CHEBI:17499"/>
        <dbReference type="ChEBI" id="CHEBI:60530"/>
        <dbReference type="ChEBI" id="CHEBI:61715"/>
        <dbReference type="EC" id="1.17.99.9"/>
    </reaction>
    <physiologicalReaction direction="left-to-right" evidence="11">
        <dbReference type="Rhea" id="RHEA:63389"/>
    </physiologicalReaction>
</comment>
<dbReference type="Proteomes" id="UP000188912">
    <property type="component" value="Chromosome"/>
</dbReference>
<dbReference type="InterPro" id="IPR023754">
    <property type="entry name" value="HemeA_Synthase_type2"/>
</dbReference>
<gene>
    <name evidence="12 13" type="primary">ctaA</name>
    <name evidence="13" type="ORF">BHV28_07680</name>
</gene>
<evidence type="ECO:0000256" key="5">
    <source>
        <dbReference type="ARBA" id="ARBA00022989"/>
    </source>
</evidence>
<feature type="binding site" description="axial binding residue" evidence="12">
    <location>
        <position position="334"/>
    </location>
    <ligand>
        <name>heme</name>
        <dbReference type="ChEBI" id="CHEBI:30413"/>
    </ligand>
    <ligandPart>
        <name>Fe</name>
        <dbReference type="ChEBI" id="CHEBI:18248"/>
    </ligandPart>
</feature>
<dbReference type="HAMAP" id="MF_01665">
    <property type="entry name" value="HemeA_synth_type2"/>
    <property type="match status" value="1"/>
</dbReference>
<sequence length="364" mass="41123">MSNTRKTVMAGLTPGQKKNRRQVANWLYLVVSLLLVSLLVGGITRLTDSGLSITEWKPLVGIIPPIGEAQWLEEFAKYQQIAQYKHLKYGMTPGEYKFIFWWEWGHRLLTRIVLVIFTALPLMFFWITGKLERQVKWRLLGTLALGGLQGGVGWWMVSSGVGDSDLLYVSSYRLALHLILACLLIVSGLTLARRLESCQTPPASHGAHVFAGWLIFLILVQIYLGALVAGIRAGSDFNTWPLMNEAWIPAGLFDLQPWWHNFFENTMTVQFVHRSFAWFLIVITAVHAFWLQRRFPGTAHVFRAMLLLVLMLLQAMIGVATLLLAVPLNWGVFHQGFALVVLCYAVIHWVSCKGTLPVPSESKH</sequence>
<evidence type="ECO:0000256" key="1">
    <source>
        <dbReference type="ARBA" id="ARBA00001970"/>
    </source>
</evidence>
<evidence type="ECO:0000256" key="4">
    <source>
        <dbReference type="ARBA" id="ARBA00022723"/>
    </source>
</evidence>
<comment type="pathway">
    <text evidence="10 12">Porphyrin-containing compound metabolism; heme A biosynthesis; heme A from heme O: step 1/1.</text>
</comment>
<dbReference type="PANTHER" id="PTHR23289">
    <property type="entry name" value="CYTOCHROME C OXIDASE ASSEMBLY PROTEIN COX15"/>
    <property type="match status" value="1"/>
</dbReference>
<feature type="transmembrane region" description="Helical" evidence="12">
    <location>
        <begin position="139"/>
        <end position="157"/>
    </location>
</feature>
<evidence type="ECO:0000256" key="6">
    <source>
        <dbReference type="ARBA" id="ARBA00023002"/>
    </source>
</evidence>
<evidence type="ECO:0000313" key="13">
    <source>
        <dbReference type="EMBL" id="AQS41468.1"/>
    </source>
</evidence>
<evidence type="ECO:0000256" key="11">
    <source>
        <dbReference type="ARBA" id="ARBA00048044"/>
    </source>
</evidence>
<evidence type="ECO:0000256" key="7">
    <source>
        <dbReference type="ARBA" id="ARBA00023004"/>
    </source>
</evidence>
<feature type="transmembrane region" description="Helical" evidence="12">
    <location>
        <begin position="108"/>
        <end position="127"/>
    </location>
</feature>
<feature type="transmembrane region" description="Helical" evidence="12">
    <location>
        <begin position="172"/>
        <end position="192"/>
    </location>
</feature>
<dbReference type="UniPathway" id="UPA00269">
    <property type="reaction ID" value="UER00713"/>
</dbReference>
<dbReference type="InterPro" id="IPR003780">
    <property type="entry name" value="COX15/CtaA_fam"/>
</dbReference>
<feature type="transmembrane region" description="Helical" evidence="12">
    <location>
        <begin position="213"/>
        <end position="233"/>
    </location>
</feature>
<dbReference type="GO" id="GO:0046872">
    <property type="term" value="F:metal ion binding"/>
    <property type="evidence" value="ECO:0007669"/>
    <property type="project" value="UniProtKB-KW"/>
</dbReference>